<keyword evidence="3" id="KW-1185">Reference proteome</keyword>
<feature type="transmembrane region" description="Helical" evidence="1">
    <location>
        <begin position="283"/>
        <end position="307"/>
    </location>
</feature>
<comment type="caution">
    <text evidence="2">The sequence shown here is derived from an EMBL/GenBank/DDBJ whole genome shotgun (WGS) entry which is preliminary data.</text>
</comment>
<gene>
    <name evidence="2" type="ORF">CAMP_LOCUS15964</name>
</gene>
<evidence type="ECO:0000313" key="3">
    <source>
        <dbReference type="Proteomes" id="UP001152747"/>
    </source>
</evidence>
<dbReference type="Pfam" id="PF10318">
    <property type="entry name" value="7TM_GPCR_Srh"/>
    <property type="match status" value="1"/>
</dbReference>
<dbReference type="OrthoDB" id="5872351at2759"/>
<accession>A0A9P1NA13</accession>
<feature type="transmembrane region" description="Helical" evidence="1">
    <location>
        <begin position="106"/>
        <end position="124"/>
    </location>
</feature>
<name>A0A9P1NA13_9PELO</name>
<reference evidence="2" key="1">
    <citation type="submission" date="2022-11" db="EMBL/GenBank/DDBJ databases">
        <authorList>
            <person name="Kikuchi T."/>
        </authorList>
    </citation>
    <scope>NUCLEOTIDE SEQUENCE</scope>
    <source>
        <strain evidence="2">PS1010</strain>
    </source>
</reference>
<sequence length="337" mass="39410">MLENETFEEFPKWYQISMHISASITIPINIFGLIMIAFFSKAQMKNYRYYLLFHQICSMLSDIIINTGTLPVIYSPYAIGTPYGWMSWVFKLVLGVENSTWLQAEIAFFGILMAALSVELLFFYRYQVILPLNHPWKLAKFSKFLSIFIYQLIWVFLVSISFHYTVSKEQTGVKNQFRKAHPDLAFFVQNQNSLIVATDVNLNVFLFLCFCFIRLGSGAILCWILIILSRHALDNMVISAKTRNMHLTLIRHLCYQVSVPLSAFYIPILVLISPLVFEIHNTFYSGLISLNIVSYHTFFGTFSLLYFNRPWKFRNIFTKKKYSAKLEILNTSNSWRR</sequence>
<keyword evidence="1" id="KW-0472">Membrane</keyword>
<feature type="transmembrane region" description="Helical" evidence="1">
    <location>
        <begin position="20"/>
        <end position="39"/>
    </location>
</feature>
<evidence type="ECO:0000313" key="2">
    <source>
        <dbReference type="EMBL" id="CAI5453327.1"/>
    </source>
</evidence>
<dbReference type="EMBL" id="CANHGI010000005">
    <property type="protein sequence ID" value="CAI5453327.1"/>
    <property type="molecule type" value="Genomic_DNA"/>
</dbReference>
<proteinExistence type="predicted"/>
<dbReference type="Proteomes" id="UP001152747">
    <property type="component" value="Unassembled WGS sequence"/>
</dbReference>
<evidence type="ECO:0000256" key="1">
    <source>
        <dbReference type="SAM" id="Phobius"/>
    </source>
</evidence>
<feature type="transmembrane region" description="Helical" evidence="1">
    <location>
        <begin position="249"/>
        <end position="277"/>
    </location>
</feature>
<keyword evidence="1" id="KW-1133">Transmembrane helix</keyword>
<feature type="transmembrane region" description="Helical" evidence="1">
    <location>
        <begin position="204"/>
        <end position="228"/>
    </location>
</feature>
<protein>
    <submittedName>
        <fullName evidence="2">Uncharacterized protein</fullName>
    </submittedName>
</protein>
<dbReference type="PANTHER" id="PTHR46891">
    <property type="entry name" value="SERPENTINE RECEPTOR, CLASS H-RELATED"/>
    <property type="match status" value="1"/>
</dbReference>
<dbReference type="AlphaFoldDB" id="A0A9P1NA13"/>
<feature type="transmembrane region" description="Helical" evidence="1">
    <location>
        <begin position="144"/>
        <end position="164"/>
    </location>
</feature>
<keyword evidence="1" id="KW-0812">Transmembrane</keyword>
<dbReference type="InterPro" id="IPR019422">
    <property type="entry name" value="7TM_GPCR_serpentine_rcpt_Srh"/>
</dbReference>
<organism evidence="2 3">
    <name type="scientific">Caenorhabditis angaria</name>
    <dbReference type="NCBI Taxonomy" id="860376"/>
    <lineage>
        <taxon>Eukaryota</taxon>
        <taxon>Metazoa</taxon>
        <taxon>Ecdysozoa</taxon>
        <taxon>Nematoda</taxon>
        <taxon>Chromadorea</taxon>
        <taxon>Rhabditida</taxon>
        <taxon>Rhabditina</taxon>
        <taxon>Rhabditomorpha</taxon>
        <taxon>Rhabditoidea</taxon>
        <taxon>Rhabditidae</taxon>
        <taxon>Peloderinae</taxon>
        <taxon>Caenorhabditis</taxon>
    </lineage>
</organism>